<dbReference type="AlphaFoldDB" id="A0A5B7JUP2"/>
<reference evidence="2 3" key="1">
    <citation type="submission" date="2019-05" db="EMBL/GenBank/DDBJ databases">
        <title>Another draft genome of Portunus trituberculatus and its Hox gene families provides insights of decapod evolution.</title>
        <authorList>
            <person name="Jeong J.-H."/>
            <person name="Song I."/>
            <person name="Kim S."/>
            <person name="Choi T."/>
            <person name="Kim D."/>
            <person name="Ryu S."/>
            <person name="Kim W."/>
        </authorList>
    </citation>
    <scope>NUCLEOTIDE SEQUENCE [LARGE SCALE GENOMIC DNA]</scope>
    <source>
        <tissue evidence="2">Muscle</tissue>
    </source>
</reference>
<protein>
    <submittedName>
        <fullName evidence="2">Uncharacterized protein</fullName>
    </submittedName>
</protein>
<feature type="transmembrane region" description="Helical" evidence="1">
    <location>
        <begin position="12"/>
        <end position="33"/>
    </location>
</feature>
<sequence>MGDVSSPPVSPLVGVFLGLVGGFVLLLLAGILLTRARSSK</sequence>
<dbReference type="EMBL" id="VSRR010104552">
    <property type="protein sequence ID" value="MPC96074.1"/>
    <property type="molecule type" value="Genomic_DNA"/>
</dbReference>
<dbReference type="Proteomes" id="UP000324222">
    <property type="component" value="Unassembled WGS sequence"/>
</dbReference>
<organism evidence="2 3">
    <name type="scientific">Portunus trituberculatus</name>
    <name type="common">Swimming crab</name>
    <name type="synonym">Neptunus trituberculatus</name>
    <dbReference type="NCBI Taxonomy" id="210409"/>
    <lineage>
        <taxon>Eukaryota</taxon>
        <taxon>Metazoa</taxon>
        <taxon>Ecdysozoa</taxon>
        <taxon>Arthropoda</taxon>
        <taxon>Crustacea</taxon>
        <taxon>Multicrustacea</taxon>
        <taxon>Malacostraca</taxon>
        <taxon>Eumalacostraca</taxon>
        <taxon>Eucarida</taxon>
        <taxon>Decapoda</taxon>
        <taxon>Pleocyemata</taxon>
        <taxon>Brachyura</taxon>
        <taxon>Eubrachyura</taxon>
        <taxon>Portunoidea</taxon>
        <taxon>Portunidae</taxon>
        <taxon>Portuninae</taxon>
        <taxon>Portunus</taxon>
    </lineage>
</organism>
<evidence type="ECO:0000256" key="1">
    <source>
        <dbReference type="SAM" id="Phobius"/>
    </source>
</evidence>
<name>A0A5B7JUP2_PORTR</name>
<evidence type="ECO:0000313" key="3">
    <source>
        <dbReference type="Proteomes" id="UP000324222"/>
    </source>
</evidence>
<accession>A0A5B7JUP2</accession>
<comment type="caution">
    <text evidence="2">The sequence shown here is derived from an EMBL/GenBank/DDBJ whole genome shotgun (WGS) entry which is preliminary data.</text>
</comment>
<gene>
    <name evidence="2" type="ORF">E2C01_091311</name>
</gene>
<keyword evidence="1" id="KW-0472">Membrane</keyword>
<evidence type="ECO:0000313" key="2">
    <source>
        <dbReference type="EMBL" id="MPC96074.1"/>
    </source>
</evidence>
<keyword evidence="1" id="KW-0812">Transmembrane</keyword>
<proteinExistence type="predicted"/>
<keyword evidence="1" id="KW-1133">Transmembrane helix</keyword>
<keyword evidence="3" id="KW-1185">Reference proteome</keyword>